<evidence type="ECO:0000256" key="1">
    <source>
        <dbReference type="SAM" id="Phobius"/>
    </source>
</evidence>
<feature type="transmembrane region" description="Helical" evidence="1">
    <location>
        <begin position="130"/>
        <end position="158"/>
    </location>
</feature>
<accession>A0ABR7K0S3</accession>
<evidence type="ECO:0000313" key="4">
    <source>
        <dbReference type="Proteomes" id="UP000611796"/>
    </source>
</evidence>
<feature type="transmembrane region" description="Helical" evidence="1">
    <location>
        <begin position="237"/>
        <end position="256"/>
    </location>
</feature>
<reference evidence="3 4" key="1">
    <citation type="submission" date="2020-08" db="EMBL/GenBank/DDBJ databases">
        <authorList>
            <person name="Liu C."/>
            <person name="Sun Q."/>
        </authorList>
    </citation>
    <scope>NUCLEOTIDE SEQUENCE [LARGE SCALE GENOMIC DNA]</scope>
    <source>
        <strain evidence="3 4">NSJ-45</strain>
    </source>
</reference>
<feature type="domain" description="Nucleoside transporter/FeoB GTPase Gate" evidence="2">
    <location>
        <begin position="131"/>
        <end position="230"/>
    </location>
</feature>
<feature type="transmembrane region" description="Helical" evidence="1">
    <location>
        <begin position="387"/>
        <end position="411"/>
    </location>
</feature>
<keyword evidence="1" id="KW-1133">Transmembrane helix</keyword>
<dbReference type="Pfam" id="PF07670">
    <property type="entry name" value="Gate"/>
    <property type="match status" value="1"/>
</dbReference>
<feature type="transmembrane region" description="Helical" evidence="1">
    <location>
        <begin position="90"/>
        <end position="110"/>
    </location>
</feature>
<feature type="transmembrane region" description="Helical" evidence="1">
    <location>
        <begin position="57"/>
        <end position="78"/>
    </location>
</feature>
<keyword evidence="1" id="KW-0812">Transmembrane</keyword>
<evidence type="ECO:0000313" key="3">
    <source>
        <dbReference type="EMBL" id="MBC6002673.1"/>
    </source>
</evidence>
<organism evidence="3 4">
    <name type="scientific">Paeniclostridium hominis</name>
    <dbReference type="NCBI Taxonomy" id="2764329"/>
    <lineage>
        <taxon>Bacteria</taxon>
        <taxon>Bacillati</taxon>
        <taxon>Bacillota</taxon>
        <taxon>Clostridia</taxon>
        <taxon>Peptostreptococcales</taxon>
        <taxon>Peptostreptococcaceae</taxon>
        <taxon>Paeniclostridium</taxon>
    </lineage>
</organism>
<proteinExistence type="predicted"/>
<comment type="caution">
    <text evidence="3">The sequence shown here is derived from an EMBL/GenBank/DDBJ whole genome shotgun (WGS) entry which is preliminary data.</text>
</comment>
<protein>
    <submittedName>
        <fullName evidence="3">YjiH family protein</fullName>
    </submittedName>
</protein>
<name>A0ABR7K0S3_9FIRM</name>
<feature type="transmembrane region" description="Helical" evidence="1">
    <location>
        <begin position="20"/>
        <end position="37"/>
    </location>
</feature>
<feature type="transmembrane region" description="Helical" evidence="1">
    <location>
        <begin position="306"/>
        <end position="330"/>
    </location>
</feature>
<keyword evidence="1" id="KW-0472">Membrane</keyword>
<evidence type="ECO:0000259" key="2">
    <source>
        <dbReference type="Pfam" id="PF07670"/>
    </source>
</evidence>
<dbReference type="EMBL" id="JACRWD010000001">
    <property type="protein sequence ID" value="MBC6002673.1"/>
    <property type="molecule type" value="Genomic_DNA"/>
</dbReference>
<sequence length="445" mass="49503">MKEIRLKMQEIKSYKPVNILKLIVFSLIGISMFFIPVELMGKKTIPLDHMVNIIKDYFPTFTTFYIFAIVIAGGLLPFIKKTYNKDKITFTFSILKFLGIFVAIMAVFNIGPQSIMKPSIIPFLYHKLTVPVGLVVPIGAMFLSFLIGYGLLEFIGVLMQPVMRPIFKTPGKSAIDAVASFVGSYSLALLITNRVYKEGKYSAKEAFIIATGFSTVSASFMIIVAKTLGLMDMWNMYFWSTLVITFITTAIIIRIGPTSKIKDEYYNGICKKEEEIKSDRLKHAIQEGMEVAENAPRLLSCIKSNLIDGVMMTTGILPTILSVGLIGLVLAEYTPIFDVLGYVLYPVTYLLSLLGIESPVLVAKACTLSLVEMFLPATLIGESLNLLTRYVVGVISISSILFFSASIPCMLSTDIPFKIKDMVIIWFERVVIALVLATLFGMLIF</sequence>
<gene>
    <name evidence="3" type="ORF">H8891_02575</name>
</gene>
<keyword evidence="4" id="KW-1185">Reference proteome</keyword>
<feature type="transmembrane region" description="Helical" evidence="1">
    <location>
        <begin position="423"/>
        <end position="444"/>
    </location>
</feature>
<feature type="transmembrane region" description="Helical" evidence="1">
    <location>
        <begin position="206"/>
        <end position="225"/>
    </location>
</feature>
<dbReference type="InterPro" id="IPR011642">
    <property type="entry name" value="Gate_dom"/>
</dbReference>
<feature type="transmembrane region" description="Helical" evidence="1">
    <location>
        <begin position="336"/>
        <end position="354"/>
    </location>
</feature>
<dbReference type="Proteomes" id="UP000611796">
    <property type="component" value="Unassembled WGS sequence"/>
</dbReference>